<comment type="caution">
    <text evidence="1">The sequence shown here is derived from an EMBL/GenBank/DDBJ whole genome shotgun (WGS) entry which is preliminary data.</text>
</comment>
<reference evidence="1 2" key="1">
    <citation type="submission" date="2018-06" db="EMBL/GenBank/DDBJ databases">
        <title>Genomic Encyclopedia of Type Strains, Phase III (KMG-III): the genomes of soil and plant-associated and newly described type strains.</title>
        <authorList>
            <person name="Whitman W."/>
        </authorList>
    </citation>
    <scope>NUCLEOTIDE SEQUENCE [LARGE SCALE GENOMIC DNA]</scope>
    <source>
        <strain evidence="1 2">JA737</strain>
    </source>
</reference>
<keyword evidence="2" id="KW-1185">Reference proteome</keyword>
<name>A0A318U3B6_9RHOB</name>
<evidence type="ECO:0000313" key="2">
    <source>
        <dbReference type="Proteomes" id="UP000247727"/>
    </source>
</evidence>
<dbReference type="EMBL" id="QJTK01000001">
    <property type="protein sequence ID" value="PYF12988.1"/>
    <property type="molecule type" value="Genomic_DNA"/>
</dbReference>
<dbReference type="Proteomes" id="UP000247727">
    <property type="component" value="Unassembled WGS sequence"/>
</dbReference>
<protein>
    <submittedName>
        <fullName evidence="1">Uncharacterized protein</fullName>
    </submittedName>
</protein>
<proteinExistence type="predicted"/>
<accession>A0A318U3B6</accession>
<sequence>MSEKSQQNKAIGECLDPRALRAALQDRQSQPRPGLADLLSRAAAQIRPAEPYSETTK</sequence>
<gene>
    <name evidence="1" type="ORF">C8J30_101373</name>
</gene>
<organism evidence="1 2">
    <name type="scientific">Rhodobacter viridis</name>
    <dbReference type="NCBI Taxonomy" id="1054202"/>
    <lineage>
        <taxon>Bacteria</taxon>
        <taxon>Pseudomonadati</taxon>
        <taxon>Pseudomonadota</taxon>
        <taxon>Alphaproteobacteria</taxon>
        <taxon>Rhodobacterales</taxon>
        <taxon>Rhodobacter group</taxon>
        <taxon>Rhodobacter</taxon>
    </lineage>
</organism>
<evidence type="ECO:0000313" key="1">
    <source>
        <dbReference type="EMBL" id="PYF12988.1"/>
    </source>
</evidence>
<dbReference type="AlphaFoldDB" id="A0A318U3B6"/>
<dbReference type="RefSeq" id="WP_181420735.1">
    <property type="nucleotide sequence ID" value="NZ_QJTK01000001.1"/>
</dbReference>